<dbReference type="Proteomes" id="UP001642360">
    <property type="component" value="Unassembled WGS sequence"/>
</dbReference>
<gene>
    <name evidence="1" type="ORF">ILEXP_LOCUS56482</name>
</gene>
<evidence type="ECO:0000313" key="2">
    <source>
        <dbReference type="Proteomes" id="UP001642360"/>
    </source>
</evidence>
<sequence length="101" mass="11867">MSSLHKDFLPLSASESIEKTYNMKRIEVIDENFGYCKFIPIYQKQTEVDSGLPPPPLMFRRTRNKLQRWNRDGEQHESPMSSIDDCFSSILNVLKCIIQKR</sequence>
<comment type="caution">
    <text evidence="1">The sequence shown here is derived from an EMBL/GenBank/DDBJ whole genome shotgun (WGS) entry which is preliminary data.</text>
</comment>
<keyword evidence="2" id="KW-1185">Reference proteome</keyword>
<organism evidence="1 2">
    <name type="scientific">Ilex paraguariensis</name>
    <name type="common">yerba mate</name>
    <dbReference type="NCBI Taxonomy" id="185542"/>
    <lineage>
        <taxon>Eukaryota</taxon>
        <taxon>Viridiplantae</taxon>
        <taxon>Streptophyta</taxon>
        <taxon>Embryophyta</taxon>
        <taxon>Tracheophyta</taxon>
        <taxon>Spermatophyta</taxon>
        <taxon>Magnoliopsida</taxon>
        <taxon>eudicotyledons</taxon>
        <taxon>Gunneridae</taxon>
        <taxon>Pentapetalae</taxon>
        <taxon>asterids</taxon>
        <taxon>campanulids</taxon>
        <taxon>Aquifoliales</taxon>
        <taxon>Aquifoliaceae</taxon>
        <taxon>Ilex</taxon>
    </lineage>
</organism>
<reference evidence="1 2" key="1">
    <citation type="submission" date="2024-02" db="EMBL/GenBank/DDBJ databases">
        <authorList>
            <person name="Vignale AGUSTIN F."/>
            <person name="Sosa J E."/>
            <person name="Modenutti C."/>
        </authorList>
    </citation>
    <scope>NUCLEOTIDE SEQUENCE [LARGE SCALE GENOMIC DNA]</scope>
</reference>
<dbReference type="AlphaFoldDB" id="A0ABC8UY36"/>
<evidence type="ECO:0000313" key="1">
    <source>
        <dbReference type="EMBL" id="CAK9186001.1"/>
    </source>
</evidence>
<dbReference type="EMBL" id="CAUOFW020009501">
    <property type="protein sequence ID" value="CAK9186001.1"/>
    <property type="molecule type" value="Genomic_DNA"/>
</dbReference>
<accession>A0ABC8UY36</accession>
<proteinExistence type="predicted"/>
<protein>
    <submittedName>
        <fullName evidence="1">Uncharacterized protein</fullName>
    </submittedName>
</protein>
<name>A0ABC8UY36_9AQUA</name>